<sequence>MEWFDQKLSLGILDLAYDNDHLVRPALLLEHLGAINLYRRLYHSFVIPVDPRKVYDSLELSANRASIGASEPRMFAMDPLLHPSVLKVRRYLNQAIQKNIGILRHPSPDNAASLDPLFNAGPKTGPVYLLAKAMMVRYTSRRRRMFDYAVESGASHPPLSSYDAHATEIPSPWVFEKCQHFGVDRHFGGIHLVSFYIDKKGNSHPNNEKPCGHVAIIWGMHREVAADGGGYTPWKPWCRVFNMLAFLAYARTSKPVLKPSQLYHESRALRPEDQRRQLCLANYEQLYIPQESENKALFPDSCEDSWAEDRMNDIANDPVMDTHLTVRLAVTEGLGRRLYEVQFDIDQTTRTAEPFGDQ</sequence>
<name>A0ABQ8RAQ9_FUSEQ</name>
<keyword evidence="2" id="KW-1185">Reference proteome</keyword>
<gene>
    <name evidence="1" type="ORF">NW768_007145</name>
</gene>
<organism evidence="1 2">
    <name type="scientific">Fusarium equiseti</name>
    <name type="common">Fusarium scirpi</name>
    <dbReference type="NCBI Taxonomy" id="61235"/>
    <lineage>
        <taxon>Eukaryota</taxon>
        <taxon>Fungi</taxon>
        <taxon>Dikarya</taxon>
        <taxon>Ascomycota</taxon>
        <taxon>Pezizomycotina</taxon>
        <taxon>Sordariomycetes</taxon>
        <taxon>Hypocreomycetidae</taxon>
        <taxon>Hypocreales</taxon>
        <taxon>Nectriaceae</taxon>
        <taxon>Fusarium</taxon>
        <taxon>Fusarium incarnatum-equiseti species complex</taxon>
    </lineage>
</organism>
<reference evidence="1" key="1">
    <citation type="submission" date="2022-09" db="EMBL/GenBank/DDBJ databases">
        <title>Fusarium specimens isolated from Avocado Roots.</title>
        <authorList>
            <person name="Stajich J."/>
            <person name="Roper C."/>
            <person name="Heimlech-Rivalta G."/>
        </authorList>
    </citation>
    <scope>NUCLEOTIDE SEQUENCE</scope>
    <source>
        <strain evidence="1">CF00095</strain>
    </source>
</reference>
<protein>
    <submittedName>
        <fullName evidence="1">Uncharacterized protein</fullName>
    </submittedName>
</protein>
<dbReference type="EMBL" id="JAOQBH010000010">
    <property type="protein sequence ID" value="KAJ4130163.1"/>
    <property type="molecule type" value="Genomic_DNA"/>
</dbReference>
<evidence type="ECO:0000313" key="2">
    <source>
        <dbReference type="Proteomes" id="UP001152024"/>
    </source>
</evidence>
<accession>A0ABQ8RAQ9</accession>
<proteinExistence type="predicted"/>
<comment type="caution">
    <text evidence="1">The sequence shown here is derived from an EMBL/GenBank/DDBJ whole genome shotgun (WGS) entry which is preliminary data.</text>
</comment>
<evidence type="ECO:0000313" key="1">
    <source>
        <dbReference type="EMBL" id="KAJ4130163.1"/>
    </source>
</evidence>
<dbReference type="Proteomes" id="UP001152024">
    <property type="component" value="Unassembled WGS sequence"/>
</dbReference>